<sequence length="106" mass="12521">MGMKTSCINHQCKIILHMLQTRKVANSLQLRDKMMGLSCDVANRRPTYCFRYYSTFESRRYRTAPLLAKLKRVWHVFARLQQSERFTFGEQAEDYLLKTDSMTTGT</sequence>
<accession>A0A4Z2IQM6</accession>
<comment type="caution">
    <text evidence="1">The sequence shown here is derived from an EMBL/GenBank/DDBJ whole genome shotgun (WGS) entry which is preliminary data.</text>
</comment>
<dbReference type="EMBL" id="SRLO01000058">
    <property type="protein sequence ID" value="TNN80087.1"/>
    <property type="molecule type" value="Genomic_DNA"/>
</dbReference>
<name>A0A4Z2IQM6_9TELE</name>
<protein>
    <submittedName>
        <fullName evidence="1">Uncharacterized protein</fullName>
    </submittedName>
</protein>
<keyword evidence="2" id="KW-1185">Reference proteome</keyword>
<dbReference type="Proteomes" id="UP000314294">
    <property type="component" value="Unassembled WGS sequence"/>
</dbReference>
<reference evidence="1 2" key="1">
    <citation type="submission" date="2019-03" db="EMBL/GenBank/DDBJ databases">
        <title>First draft genome of Liparis tanakae, snailfish: a comprehensive survey of snailfish specific genes.</title>
        <authorList>
            <person name="Kim W."/>
            <person name="Song I."/>
            <person name="Jeong J.-H."/>
            <person name="Kim D."/>
            <person name="Kim S."/>
            <person name="Ryu S."/>
            <person name="Song J.Y."/>
            <person name="Lee S.K."/>
        </authorList>
    </citation>
    <scope>NUCLEOTIDE SEQUENCE [LARGE SCALE GENOMIC DNA]</scope>
    <source>
        <tissue evidence="1">Muscle</tissue>
    </source>
</reference>
<proteinExistence type="predicted"/>
<organism evidence="1 2">
    <name type="scientific">Liparis tanakae</name>
    <name type="common">Tanaka's snailfish</name>
    <dbReference type="NCBI Taxonomy" id="230148"/>
    <lineage>
        <taxon>Eukaryota</taxon>
        <taxon>Metazoa</taxon>
        <taxon>Chordata</taxon>
        <taxon>Craniata</taxon>
        <taxon>Vertebrata</taxon>
        <taxon>Euteleostomi</taxon>
        <taxon>Actinopterygii</taxon>
        <taxon>Neopterygii</taxon>
        <taxon>Teleostei</taxon>
        <taxon>Neoteleostei</taxon>
        <taxon>Acanthomorphata</taxon>
        <taxon>Eupercaria</taxon>
        <taxon>Perciformes</taxon>
        <taxon>Cottioidei</taxon>
        <taxon>Cottales</taxon>
        <taxon>Liparidae</taxon>
        <taxon>Liparis</taxon>
    </lineage>
</organism>
<gene>
    <name evidence="1" type="ORF">EYF80_009739</name>
</gene>
<dbReference type="AlphaFoldDB" id="A0A4Z2IQM6"/>
<evidence type="ECO:0000313" key="1">
    <source>
        <dbReference type="EMBL" id="TNN80087.1"/>
    </source>
</evidence>
<evidence type="ECO:0000313" key="2">
    <source>
        <dbReference type="Proteomes" id="UP000314294"/>
    </source>
</evidence>